<comment type="caution">
    <text evidence="3">The sequence shown here is derived from an EMBL/GenBank/DDBJ whole genome shotgun (WGS) entry which is preliminary data.</text>
</comment>
<dbReference type="Proteomes" id="UP000887013">
    <property type="component" value="Unassembled WGS sequence"/>
</dbReference>
<organism evidence="3 5">
    <name type="scientific">Nephila pilipes</name>
    <name type="common">Giant wood spider</name>
    <name type="synonym">Nephila maculata</name>
    <dbReference type="NCBI Taxonomy" id="299642"/>
    <lineage>
        <taxon>Eukaryota</taxon>
        <taxon>Metazoa</taxon>
        <taxon>Ecdysozoa</taxon>
        <taxon>Arthropoda</taxon>
        <taxon>Chelicerata</taxon>
        <taxon>Arachnida</taxon>
        <taxon>Araneae</taxon>
        <taxon>Araneomorphae</taxon>
        <taxon>Entelegynae</taxon>
        <taxon>Araneoidea</taxon>
        <taxon>Nephilidae</taxon>
        <taxon>Nephila</taxon>
    </lineage>
</organism>
<sequence>MPPEEIMDELVELGFQPQSCHAMTNRKTNLPMPLFLTTLTKNNINKDIYNITELCSLKIEIESFPTTKSSFSPTPLTSLPSTSKRIPSQSPYAPFTDLQKSETQT</sequence>
<dbReference type="Pfam" id="PF07530">
    <property type="entry name" value="PRE_C2HC"/>
    <property type="match status" value="1"/>
</dbReference>
<dbReference type="OrthoDB" id="8123891at2759"/>
<keyword evidence="5" id="KW-1185">Reference proteome</keyword>
<dbReference type="InterPro" id="IPR006579">
    <property type="entry name" value="Pre_C2HC_dom"/>
</dbReference>
<evidence type="ECO:0000256" key="1">
    <source>
        <dbReference type="SAM" id="MobiDB-lite"/>
    </source>
</evidence>
<evidence type="ECO:0000313" key="4">
    <source>
        <dbReference type="EMBL" id="GFT79623.1"/>
    </source>
</evidence>
<dbReference type="EMBL" id="BMAW01022816">
    <property type="protein sequence ID" value="GFT79623.1"/>
    <property type="molecule type" value="Genomic_DNA"/>
</dbReference>
<proteinExistence type="predicted"/>
<evidence type="ECO:0000313" key="5">
    <source>
        <dbReference type="Proteomes" id="UP000887013"/>
    </source>
</evidence>
<evidence type="ECO:0000313" key="3">
    <source>
        <dbReference type="EMBL" id="GFT01538.1"/>
    </source>
</evidence>
<feature type="compositionally biased region" description="Low complexity" evidence="1">
    <location>
        <begin position="66"/>
        <end position="84"/>
    </location>
</feature>
<protein>
    <recommendedName>
        <fullName evidence="2">Pre-C2HC domain-containing protein</fullName>
    </recommendedName>
</protein>
<gene>
    <name evidence="3" type="ORF">NPIL_277451</name>
    <name evidence="4" type="ORF">NPIL_317721</name>
</gene>
<reference evidence="3" key="1">
    <citation type="submission" date="2020-08" db="EMBL/GenBank/DDBJ databases">
        <title>Multicomponent nature underlies the extraordinary mechanical properties of spider dragline silk.</title>
        <authorList>
            <person name="Kono N."/>
            <person name="Nakamura H."/>
            <person name="Mori M."/>
            <person name="Yoshida Y."/>
            <person name="Ohtoshi R."/>
            <person name="Malay A.D."/>
            <person name="Moran D.A.P."/>
            <person name="Tomita M."/>
            <person name="Numata K."/>
            <person name="Arakawa K."/>
        </authorList>
    </citation>
    <scope>NUCLEOTIDE SEQUENCE</scope>
</reference>
<feature type="domain" description="Pre-C2HC" evidence="2">
    <location>
        <begin position="3"/>
        <end position="73"/>
    </location>
</feature>
<name>A0A8X6N8W3_NEPPI</name>
<dbReference type="SMART" id="SM00596">
    <property type="entry name" value="PRE_C2HC"/>
    <property type="match status" value="1"/>
</dbReference>
<accession>A0A8X6N8W3</accession>
<evidence type="ECO:0000259" key="2">
    <source>
        <dbReference type="SMART" id="SM00596"/>
    </source>
</evidence>
<dbReference type="EMBL" id="BMAW01055565">
    <property type="protein sequence ID" value="GFT01538.1"/>
    <property type="molecule type" value="Genomic_DNA"/>
</dbReference>
<dbReference type="AlphaFoldDB" id="A0A8X6N8W3"/>
<feature type="region of interest" description="Disordered" evidence="1">
    <location>
        <begin position="66"/>
        <end position="105"/>
    </location>
</feature>